<evidence type="ECO:0000256" key="1">
    <source>
        <dbReference type="ARBA" id="ARBA00011079"/>
    </source>
</evidence>
<comment type="similarity">
    <text evidence="1">Belongs to the peptidase S28 family.</text>
</comment>
<dbReference type="InterPro" id="IPR042269">
    <property type="entry name" value="Ser_carbopepase_S28_SKS"/>
</dbReference>
<dbReference type="SMART" id="SM00320">
    <property type="entry name" value="WD40"/>
    <property type="match status" value="9"/>
</dbReference>
<dbReference type="InterPro" id="IPR019775">
    <property type="entry name" value="WD40_repeat_CS"/>
</dbReference>
<dbReference type="EMBL" id="AJVK01001954">
    <property type="status" value="NOT_ANNOTATED_CDS"/>
    <property type="molecule type" value="Genomic_DNA"/>
</dbReference>
<dbReference type="Pfam" id="PF05577">
    <property type="entry name" value="Peptidase_S28"/>
    <property type="match status" value="2"/>
</dbReference>
<dbReference type="PANTHER" id="PTHR11010:SF117">
    <property type="entry name" value="SERINE PROTEASE 16"/>
    <property type="match status" value="1"/>
</dbReference>
<sequence length="1122" mass="124831">MVKIRILVVLCVWFVAIEARRSFWPGRPFHEFYGDPTNNSWEEQLPADEWFEQQLDPFDATNNKTWKQRYFTNADYFRPKDGPVFLMIGGEGTASPKWMVEGAWIKYAKEFGALCFQLEHRFYGKSHPTSNVTTDDLVFLSSEVALADLTFFIVEMRRKYHLTPANRWIAFGGSYPGSLAAWLREKYPHLVYGAVSSSGPLLAKVDFREYYDVVSQAISDCRGSVRDSIRQIELLMKTDIGRLTLRDQFHLCDSLDTANDLDIANFFENLASIFAGVVQYNGTPRSKHNVDEFCQIMNDQTRGPPYSRLAWTYQTCKEFGFYQTSDNSSLIFGDHFPVDFFTRQCTDIFGDRFTSSSVEKSVHNINVQYGALDTKATNVIYVHGSVDPWHTLGLTDSNDIAVRTIFIHGTAHCANMYEPRDEDLPQLKQARIKIRDFIADLLSNRIYLQKLEPIAIFGFDGKMPGGLKVHPNRKFMIFAIGNKISVTNIHTDGQEFLSGHTNTISAFDVAPSGQLLASGQISHMGFRSYVILWDWETRKERARHDLHRVRVESVRFTGSERFLVSLGGADCGMIIVWDVEKNTAICGASAARETTGAALRLEALKIRGDAFVSIGRRTLRLWTIDSEARRLRAADVAVGKLRRDYTAARVDNNDETLLVGTMSGDVVKVKLNLPDDPEKVASPTLLGCYARHHPRKSSGQDCSRYSNGVRELWLLDNGQILIGGGDGTVDLVQERNVSFRNYQNPTWPQYKSELFMILPSLSEFCCFQENPPEFFLIDVLCSNFSGVFATASFESLRVWSVKRMQELLRIMVPNFTASGVVFSRDGKSLLSAWNDGALRAFTPLTGRLAFAIPSAHNKGCSAIATAASGGLLVSGGLEGQVRVWNVARTPTLLGVLKEHTAAVTSVDFNRFDTEVVSASRDGSCIIWDIINFSRKHVLLANTQFSCARYLPSGIQILATGSDRRITYWEVFDASLVRDVEGSVKGSINSLSFAGDGDFFASAGSDQLVRFWDYNLGLPLALGRGHASEVLVVTCSPCGGFIVSGSADGAVFVWSVPETLRVPATPAEVSSEVARTKTRGRQEVPKENVSQLNGKTSGKKLQISECPPIEGRSGSGSSKSSKS</sequence>
<dbReference type="VEuPathDB" id="VectorBase:PPAI000079"/>
<dbReference type="SUPFAM" id="SSF50998">
    <property type="entry name" value="Quinoprotein alcohol dehydrogenase-like"/>
    <property type="match status" value="1"/>
</dbReference>
<keyword evidence="7" id="KW-0325">Glycoprotein</keyword>
<dbReference type="GO" id="GO:0070008">
    <property type="term" value="F:serine-type exopeptidase activity"/>
    <property type="evidence" value="ECO:0007669"/>
    <property type="project" value="InterPro"/>
</dbReference>
<proteinExistence type="inferred from homology"/>
<dbReference type="AlphaFoldDB" id="A0A1B0CYK5"/>
<dbReference type="GO" id="GO:0008239">
    <property type="term" value="F:dipeptidyl-peptidase activity"/>
    <property type="evidence" value="ECO:0007669"/>
    <property type="project" value="TreeGrafter"/>
</dbReference>
<dbReference type="CDD" id="cd00200">
    <property type="entry name" value="WD40"/>
    <property type="match status" value="1"/>
</dbReference>
<evidence type="ECO:0000256" key="8">
    <source>
        <dbReference type="SAM" id="MobiDB-lite"/>
    </source>
</evidence>
<keyword evidence="5" id="KW-0677">Repeat</keyword>
<keyword evidence="4 9" id="KW-0732">Signal</keyword>
<dbReference type="GO" id="GO:0006508">
    <property type="term" value="P:proteolysis"/>
    <property type="evidence" value="ECO:0007669"/>
    <property type="project" value="UniProtKB-KW"/>
</dbReference>
<dbReference type="InterPro" id="IPR029058">
    <property type="entry name" value="AB_hydrolase_fold"/>
</dbReference>
<evidence type="ECO:0000313" key="11">
    <source>
        <dbReference type="Proteomes" id="UP000092462"/>
    </source>
</evidence>
<feature type="chain" id="PRO_5043881791" evidence="9">
    <location>
        <begin position="20"/>
        <end position="1122"/>
    </location>
</feature>
<dbReference type="EnsemblMetazoa" id="PPAI000079-RA">
    <property type="protein sequence ID" value="PPAI000079-PA"/>
    <property type="gene ID" value="PPAI000079"/>
</dbReference>
<dbReference type="Gene3D" id="3.40.50.1820">
    <property type="entry name" value="alpha/beta hydrolase"/>
    <property type="match status" value="2"/>
</dbReference>
<dbReference type="InterPro" id="IPR001680">
    <property type="entry name" value="WD40_rpt"/>
</dbReference>
<dbReference type="EMBL" id="AJVK01001953">
    <property type="status" value="NOT_ANNOTATED_CDS"/>
    <property type="molecule type" value="Genomic_DNA"/>
</dbReference>
<dbReference type="Pfam" id="PF00400">
    <property type="entry name" value="WD40"/>
    <property type="match status" value="5"/>
</dbReference>
<protein>
    <submittedName>
        <fullName evidence="10">Uncharacterized protein</fullName>
    </submittedName>
</protein>
<reference evidence="10" key="1">
    <citation type="submission" date="2022-08" db="UniProtKB">
        <authorList>
            <consortium name="EnsemblMetazoa"/>
        </authorList>
    </citation>
    <scope>IDENTIFICATION</scope>
    <source>
        <strain evidence="10">Israel</strain>
    </source>
</reference>
<dbReference type="Proteomes" id="UP000092462">
    <property type="component" value="Unassembled WGS sequence"/>
</dbReference>
<dbReference type="SUPFAM" id="SSF50978">
    <property type="entry name" value="WD40 repeat-like"/>
    <property type="match status" value="1"/>
</dbReference>
<evidence type="ECO:0000256" key="2">
    <source>
        <dbReference type="ARBA" id="ARBA00022574"/>
    </source>
</evidence>
<dbReference type="VEuPathDB" id="VectorBase:PPAPM1_005785"/>
<keyword evidence="11" id="KW-1185">Reference proteome</keyword>
<accession>A0A1B0CYK5</accession>
<evidence type="ECO:0000256" key="6">
    <source>
        <dbReference type="ARBA" id="ARBA00022801"/>
    </source>
</evidence>
<evidence type="ECO:0000313" key="10">
    <source>
        <dbReference type="EnsemblMetazoa" id="PPAI000079-PA"/>
    </source>
</evidence>
<feature type="region of interest" description="Disordered" evidence="8">
    <location>
        <begin position="1070"/>
        <end position="1122"/>
    </location>
</feature>
<evidence type="ECO:0000256" key="7">
    <source>
        <dbReference type="ARBA" id="ARBA00023180"/>
    </source>
</evidence>
<name>A0A1B0CYK5_PHLPP</name>
<dbReference type="PROSITE" id="PS50294">
    <property type="entry name" value="WD_REPEATS_REGION"/>
    <property type="match status" value="4"/>
</dbReference>
<dbReference type="InterPro" id="IPR036322">
    <property type="entry name" value="WD40_repeat_dom_sf"/>
</dbReference>
<dbReference type="InterPro" id="IPR015943">
    <property type="entry name" value="WD40/YVTN_repeat-like_dom_sf"/>
</dbReference>
<dbReference type="Gene3D" id="1.20.120.980">
    <property type="entry name" value="Serine carboxypeptidase S28, SKS domain"/>
    <property type="match status" value="2"/>
</dbReference>
<dbReference type="Gene3D" id="2.130.10.10">
    <property type="entry name" value="YVTN repeat-like/Quinoprotein amine dehydrogenase"/>
    <property type="match status" value="3"/>
</dbReference>
<dbReference type="InterPro" id="IPR008758">
    <property type="entry name" value="Peptidase_S28"/>
</dbReference>
<evidence type="ECO:0000256" key="4">
    <source>
        <dbReference type="ARBA" id="ARBA00022729"/>
    </source>
</evidence>
<dbReference type="VEuPathDB" id="VectorBase:PPAPM1_011104"/>
<dbReference type="InterPro" id="IPR011047">
    <property type="entry name" value="Quinoprotein_ADH-like_sf"/>
</dbReference>
<dbReference type="SUPFAM" id="SSF53474">
    <property type="entry name" value="alpha/beta-Hydrolases"/>
    <property type="match status" value="1"/>
</dbReference>
<feature type="signal peptide" evidence="9">
    <location>
        <begin position="1"/>
        <end position="19"/>
    </location>
</feature>
<evidence type="ECO:0000256" key="3">
    <source>
        <dbReference type="ARBA" id="ARBA00022670"/>
    </source>
</evidence>
<dbReference type="PANTHER" id="PTHR11010">
    <property type="entry name" value="PROTEASE S28 PRO-X CARBOXYPEPTIDASE-RELATED"/>
    <property type="match status" value="1"/>
</dbReference>
<evidence type="ECO:0000256" key="5">
    <source>
        <dbReference type="ARBA" id="ARBA00022737"/>
    </source>
</evidence>
<keyword evidence="2" id="KW-0853">WD repeat</keyword>
<keyword evidence="6" id="KW-0378">Hydrolase</keyword>
<dbReference type="PROSITE" id="PS00678">
    <property type="entry name" value="WD_REPEATS_1"/>
    <property type="match status" value="1"/>
</dbReference>
<keyword evidence="3" id="KW-0645">Protease</keyword>
<evidence type="ECO:0000256" key="9">
    <source>
        <dbReference type="SAM" id="SignalP"/>
    </source>
</evidence>
<dbReference type="PROSITE" id="PS50082">
    <property type="entry name" value="WD_REPEATS_2"/>
    <property type="match status" value="4"/>
</dbReference>
<organism evidence="10 11">
    <name type="scientific">Phlebotomus papatasi</name>
    <name type="common">Sandfly</name>
    <dbReference type="NCBI Taxonomy" id="29031"/>
    <lineage>
        <taxon>Eukaryota</taxon>
        <taxon>Metazoa</taxon>
        <taxon>Ecdysozoa</taxon>
        <taxon>Arthropoda</taxon>
        <taxon>Hexapoda</taxon>
        <taxon>Insecta</taxon>
        <taxon>Pterygota</taxon>
        <taxon>Neoptera</taxon>
        <taxon>Endopterygota</taxon>
        <taxon>Diptera</taxon>
        <taxon>Nematocera</taxon>
        <taxon>Psychodoidea</taxon>
        <taxon>Psychodidae</taxon>
        <taxon>Phlebotomus</taxon>
        <taxon>Phlebotomus</taxon>
    </lineage>
</organism>